<comment type="caution">
    <text evidence="3">The sequence shown here is derived from an EMBL/GenBank/DDBJ whole genome shotgun (WGS) entry which is preliminary data.</text>
</comment>
<dbReference type="PROSITE" id="PS50943">
    <property type="entry name" value="HTH_CROC1"/>
    <property type="match status" value="1"/>
</dbReference>
<reference evidence="3 4" key="1">
    <citation type="submission" date="2019-06" db="EMBL/GenBank/DDBJ databases">
        <title>Draft genome of Aliikangiella marina GYP-15.</title>
        <authorList>
            <person name="Wang G."/>
        </authorList>
    </citation>
    <scope>NUCLEOTIDE SEQUENCE [LARGE SCALE GENOMIC DNA]</scope>
    <source>
        <strain evidence="3 4">GYP-15</strain>
    </source>
</reference>
<keyword evidence="4" id="KW-1185">Reference proteome</keyword>
<organism evidence="3 4">
    <name type="scientific">Aliikangiella marina</name>
    <dbReference type="NCBI Taxonomy" id="1712262"/>
    <lineage>
        <taxon>Bacteria</taxon>
        <taxon>Pseudomonadati</taxon>
        <taxon>Pseudomonadota</taxon>
        <taxon>Gammaproteobacteria</taxon>
        <taxon>Oceanospirillales</taxon>
        <taxon>Pleioneaceae</taxon>
        <taxon>Aliikangiella</taxon>
    </lineage>
</organism>
<sequence length="213" mass="23390">MNINSSGLNQTNLAHTKLNVEKIKALRQERIWSQNHLAEVAGLSLRTIQRIESSGNASRESMKALAAVYELPVEDLLVCSRSEKSWRNVIVATVSSFIAVVSALFLLPASAESILLDAVIYDEQRSLANVQLLNETGKESELAIDGKLSVILRLTKVSDGQVRISSQIYDLSGDSPDLIAQPELLTNNKTQAEMKWGKYTISLTPHLNSASDQ</sequence>
<dbReference type="Gene3D" id="1.10.260.40">
    <property type="entry name" value="lambda repressor-like DNA-binding domains"/>
    <property type="match status" value="1"/>
</dbReference>
<dbReference type="InterPro" id="IPR010982">
    <property type="entry name" value="Lambda_DNA-bd_dom_sf"/>
</dbReference>
<keyword evidence="1" id="KW-1133">Transmembrane helix</keyword>
<keyword evidence="1" id="KW-0472">Membrane</keyword>
<evidence type="ECO:0000259" key="2">
    <source>
        <dbReference type="PROSITE" id="PS50943"/>
    </source>
</evidence>
<proteinExistence type="predicted"/>
<dbReference type="OrthoDB" id="9812349at2"/>
<keyword evidence="1" id="KW-0812">Transmembrane</keyword>
<dbReference type="RefSeq" id="WP_142943123.1">
    <property type="nucleotide sequence ID" value="NZ_VIKR01000004.1"/>
</dbReference>
<feature type="domain" description="HTH cro/C1-type" evidence="2">
    <location>
        <begin position="23"/>
        <end position="76"/>
    </location>
</feature>
<gene>
    <name evidence="3" type="ORF">FLL45_16110</name>
</gene>
<evidence type="ECO:0000313" key="3">
    <source>
        <dbReference type="EMBL" id="TQV72985.1"/>
    </source>
</evidence>
<accession>A0A545T726</accession>
<feature type="transmembrane region" description="Helical" evidence="1">
    <location>
        <begin position="89"/>
        <end position="107"/>
    </location>
</feature>
<dbReference type="EMBL" id="VIKR01000004">
    <property type="protein sequence ID" value="TQV72985.1"/>
    <property type="molecule type" value="Genomic_DNA"/>
</dbReference>
<dbReference type="SMART" id="SM00530">
    <property type="entry name" value="HTH_XRE"/>
    <property type="match status" value="1"/>
</dbReference>
<dbReference type="InterPro" id="IPR001387">
    <property type="entry name" value="Cro/C1-type_HTH"/>
</dbReference>
<name>A0A545T726_9GAMM</name>
<protein>
    <submittedName>
        <fullName evidence="3">Helix-turn-helix transcriptional regulator</fullName>
    </submittedName>
</protein>
<dbReference type="Pfam" id="PF01381">
    <property type="entry name" value="HTH_3"/>
    <property type="match status" value="1"/>
</dbReference>
<dbReference type="SUPFAM" id="SSF47413">
    <property type="entry name" value="lambda repressor-like DNA-binding domains"/>
    <property type="match status" value="1"/>
</dbReference>
<dbReference type="CDD" id="cd00093">
    <property type="entry name" value="HTH_XRE"/>
    <property type="match status" value="1"/>
</dbReference>
<dbReference type="Proteomes" id="UP000317839">
    <property type="component" value="Unassembled WGS sequence"/>
</dbReference>
<evidence type="ECO:0000256" key="1">
    <source>
        <dbReference type="SAM" id="Phobius"/>
    </source>
</evidence>
<dbReference type="AlphaFoldDB" id="A0A545T726"/>
<dbReference type="GO" id="GO:0003677">
    <property type="term" value="F:DNA binding"/>
    <property type="evidence" value="ECO:0007669"/>
    <property type="project" value="InterPro"/>
</dbReference>
<evidence type="ECO:0000313" key="4">
    <source>
        <dbReference type="Proteomes" id="UP000317839"/>
    </source>
</evidence>